<proteinExistence type="predicted"/>
<dbReference type="EMBL" id="SNRW01006310">
    <property type="protein sequence ID" value="KAA6383317.1"/>
    <property type="molecule type" value="Genomic_DNA"/>
</dbReference>
<accession>A0A5J4VKZ8</accession>
<evidence type="ECO:0000313" key="2">
    <source>
        <dbReference type="Proteomes" id="UP000324800"/>
    </source>
</evidence>
<dbReference type="Proteomes" id="UP000324800">
    <property type="component" value="Unassembled WGS sequence"/>
</dbReference>
<gene>
    <name evidence="1" type="ORF">EZS28_021155</name>
</gene>
<name>A0A5J4VKZ8_9EUKA</name>
<protein>
    <submittedName>
        <fullName evidence="1">Uncharacterized protein</fullName>
    </submittedName>
</protein>
<dbReference type="AlphaFoldDB" id="A0A5J4VKZ8"/>
<organism evidence="1 2">
    <name type="scientific">Streblomastix strix</name>
    <dbReference type="NCBI Taxonomy" id="222440"/>
    <lineage>
        <taxon>Eukaryota</taxon>
        <taxon>Metamonada</taxon>
        <taxon>Preaxostyla</taxon>
        <taxon>Oxymonadida</taxon>
        <taxon>Streblomastigidae</taxon>
        <taxon>Streblomastix</taxon>
    </lineage>
</organism>
<sequence>MTSNALHSLATLSCYKINIHFNQEYDQQSFALRRRCRKCLGDIQYWDDVSAHTEIVNANFVGVLVIAVGTAGGHGEEQNGEIFDGLHRISDYLSKLNQGKQYNPRFPPQPLLA</sequence>
<reference evidence="1 2" key="1">
    <citation type="submission" date="2019-03" db="EMBL/GenBank/DDBJ databases">
        <title>Single cell metagenomics reveals metabolic interactions within the superorganism composed of flagellate Streblomastix strix and complex community of Bacteroidetes bacteria on its surface.</title>
        <authorList>
            <person name="Treitli S.C."/>
            <person name="Kolisko M."/>
            <person name="Husnik F."/>
            <person name="Keeling P."/>
            <person name="Hampl V."/>
        </authorList>
    </citation>
    <scope>NUCLEOTIDE SEQUENCE [LARGE SCALE GENOMIC DNA]</scope>
    <source>
        <strain evidence="1">ST1C</strain>
    </source>
</reference>
<comment type="caution">
    <text evidence="1">The sequence shown here is derived from an EMBL/GenBank/DDBJ whole genome shotgun (WGS) entry which is preliminary data.</text>
</comment>
<evidence type="ECO:0000313" key="1">
    <source>
        <dbReference type="EMBL" id="KAA6383317.1"/>
    </source>
</evidence>